<dbReference type="Proteomes" id="UP000762676">
    <property type="component" value="Unassembled WGS sequence"/>
</dbReference>
<comment type="caution">
    <text evidence="1">The sequence shown here is derived from an EMBL/GenBank/DDBJ whole genome shotgun (WGS) entry which is preliminary data.</text>
</comment>
<sequence length="102" mass="11622">MLLPDWLLSCEDKKEGDGVEVLASLALRPTLAAQPVQGLDPYRTTTRLPRGSPVPGLKHMKYIETYRTKRDRTVLSHRVPSSCDLLQNRWDTTVPVPHDFRL</sequence>
<organism evidence="1 2">
    <name type="scientific">Elysia marginata</name>
    <dbReference type="NCBI Taxonomy" id="1093978"/>
    <lineage>
        <taxon>Eukaryota</taxon>
        <taxon>Metazoa</taxon>
        <taxon>Spiralia</taxon>
        <taxon>Lophotrochozoa</taxon>
        <taxon>Mollusca</taxon>
        <taxon>Gastropoda</taxon>
        <taxon>Heterobranchia</taxon>
        <taxon>Euthyneura</taxon>
        <taxon>Panpulmonata</taxon>
        <taxon>Sacoglossa</taxon>
        <taxon>Placobranchoidea</taxon>
        <taxon>Plakobranchidae</taxon>
        <taxon>Elysia</taxon>
    </lineage>
</organism>
<keyword evidence="2" id="KW-1185">Reference proteome</keyword>
<dbReference type="EMBL" id="BMAT01010461">
    <property type="protein sequence ID" value="GFS27221.1"/>
    <property type="molecule type" value="Genomic_DNA"/>
</dbReference>
<accession>A0AAV4K0U7</accession>
<reference evidence="1 2" key="1">
    <citation type="journal article" date="2021" name="Elife">
        <title>Chloroplast acquisition without the gene transfer in kleptoplastic sea slugs, Plakobranchus ocellatus.</title>
        <authorList>
            <person name="Maeda T."/>
            <person name="Takahashi S."/>
            <person name="Yoshida T."/>
            <person name="Shimamura S."/>
            <person name="Takaki Y."/>
            <person name="Nagai Y."/>
            <person name="Toyoda A."/>
            <person name="Suzuki Y."/>
            <person name="Arimoto A."/>
            <person name="Ishii H."/>
            <person name="Satoh N."/>
            <person name="Nishiyama T."/>
            <person name="Hasebe M."/>
            <person name="Maruyama T."/>
            <person name="Minagawa J."/>
            <person name="Obokata J."/>
            <person name="Shigenobu S."/>
        </authorList>
    </citation>
    <scope>NUCLEOTIDE SEQUENCE [LARGE SCALE GENOMIC DNA]</scope>
</reference>
<evidence type="ECO:0000313" key="1">
    <source>
        <dbReference type="EMBL" id="GFS27221.1"/>
    </source>
</evidence>
<protein>
    <submittedName>
        <fullName evidence="1">Uncharacterized protein</fullName>
    </submittedName>
</protein>
<evidence type="ECO:0000313" key="2">
    <source>
        <dbReference type="Proteomes" id="UP000762676"/>
    </source>
</evidence>
<name>A0AAV4K0U7_9GAST</name>
<proteinExistence type="predicted"/>
<gene>
    <name evidence="1" type="ORF">ElyMa_005247600</name>
</gene>
<dbReference type="AlphaFoldDB" id="A0AAV4K0U7"/>